<dbReference type="PANTHER" id="PTHR11360">
    <property type="entry name" value="MONOCARBOXYLATE TRANSPORTER"/>
    <property type="match status" value="1"/>
</dbReference>
<dbReference type="SUPFAM" id="SSF103473">
    <property type="entry name" value="MFS general substrate transporter"/>
    <property type="match status" value="1"/>
</dbReference>
<feature type="transmembrane region" description="Helical" evidence="2">
    <location>
        <begin position="146"/>
        <end position="166"/>
    </location>
</feature>
<dbReference type="InterPro" id="IPR050327">
    <property type="entry name" value="Proton-linked_MCT"/>
</dbReference>
<feature type="transmembrane region" description="Helical" evidence="2">
    <location>
        <begin position="428"/>
        <end position="448"/>
    </location>
</feature>
<dbReference type="InterPro" id="IPR020846">
    <property type="entry name" value="MFS_dom"/>
</dbReference>
<sequence>MAKCKRHHHVTYKAPDGGFGWFVVAAMFLVFMLVAGGFFSFGVLYVALLDAFGGSQAETAWVGSLVLMVTVLTNSFSAYLAERFGHRRIAMIGGIISSVALMASSFATSLSQLYLSYGVLLGIGYSFVHLPSYVMVARYFHKRLSIAMGIALAGTGIGQCVMAFILQTLVDMYGWRATFMILSGLTLNLCVAAALLRPLTPIVKKKKKKSKNPNECDFCEEMEKEPTEKEELMKVNGDNYYRNTKNTWRPEIRVELVDDVKTNTVINKNNNNSQQYQQFSPNDVWRHHSISSESSSEDEDETFAQSTLLAMAGLSYGSGFLWMPHNYAESTESEGSDDVIQPAAQEEIPAQPEILAEKPKWNISSCFEKFKKRLKKSLKVINRVMDFSLWKQPVFVVIQLCFLFHYSGHAIVTSHLVKRARDYGLPDIQGSMLVAFMGITQSIGRIMFGCLGNLRCASPVLIYSISTLICGICAIASVYLFSYAGQMVAATVFGLFMGSYITMIPVICTKYFGPENFRTTSAFSFQLQGVGHVIGSPLGGWMRDISGVYDSAFILSGVSLIMASFLILLVPHVSAKTQHKSPKKTKGHHLHHSHHDYKTDEEIDSEILQLIITTV</sequence>
<proteinExistence type="predicted"/>
<protein>
    <submittedName>
        <fullName evidence="5">Monocarboxylate transporter 12-like isoform X1</fullName>
    </submittedName>
</protein>
<evidence type="ECO:0000313" key="4">
    <source>
        <dbReference type="Proteomes" id="UP000694865"/>
    </source>
</evidence>
<evidence type="ECO:0000256" key="1">
    <source>
        <dbReference type="ARBA" id="ARBA00004141"/>
    </source>
</evidence>
<organism evidence="4 5">
    <name type="scientific">Saccoglossus kowalevskii</name>
    <name type="common">Acorn worm</name>
    <dbReference type="NCBI Taxonomy" id="10224"/>
    <lineage>
        <taxon>Eukaryota</taxon>
        <taxon>Metazoa</taxon>
        <taxon>Hemichordata</taxon>
        <taxon>Enteropneusta</taxon>
        <taxon>Harrimaniidae</taxon>
        <taxon>Saccoglossus</taxon>
    </lineage>
</organism>
<feature type="transmembrane region" description="Helical" evidence="2">
    <location>
        <begin position="460"/>
        <end position="481"/>
    </location>
</feature>
<feature type="transmembrane region" description="Helical" evidence="2">
    <location>
        <begin position="520"/>
        <end position="541"/>
    </location>
</feature>
<feature type="transmembrane region" description="Helical" evidence="2">
    <location>
        <begin position="21"/>
        <end position="48"/>
    </location>
</feature>
<evidence type="ECO:0000256" key="2">
    <source>
        <dbReference type="SAM" id="Phobius"/>
    </source>
</evidence>
<name>A0ABM0GIL9_SACKO</name>
<feature type="transmembrane region" description="Helical" evidence="2">
    <location>
        <begin position="88"/>
        <end position="108"/>
    </location>
</feature>
<feature type="transmembrane region" description="Helical" evidence="2">
    <location>
        <begin position="114"/>
        <end position="134"/>
    </location>
</feature>
<reference evidence="5" key="1">
    <citation type="submission" date="2025-08" db="UniProtKB">
        <authorList>
            <consortium name="RefSeq"/>
        </authorList>
    </citation>
    <scope>IDENTIFICATION</scope>
    <source>
        <tissue evidence="5">Testes</tissue>
    </source>
</reference>
<dbReference type="RefSeq" id="XP_002730659.2">
    <property type="nucleotide sequence ID" value="XM_002730613.2"/>
</dbReference>
<dbReference type="GeneID" id="100376551"/>
<comment type="subcellular location">
    <subcellularLocation>
        <location evidence="1">Membrane</location>
        <topology evidence="1">Multi-pass membrane protein</topology>
    </subcellularLocation>
</comment>
<feature type="transmembrane region" description="Helical" evidence="2">
    <location>
        <begin position="487"/>
        <end position="508"/>
    </location>
</feature>
<dbReference type="PROSITE" id="PS50850">
    <property type="entry name" value="MFS"/>
    <property type="match status" value="1"/>
</dbReference>
<dbReference type="InterPro" id="IPR036259">
    <property type="entry name" value="MFS_trans_sf"/>
</dbReference>
<dbReference type="Gene3D" id="1.20.1250.20">
    <property type="entry name" value="MFS general substrate transporter like domains"/>
    <property type="match status" value="2"/>
</dbReference>
<feature type="transmembrane region" description="Helical" evidence="2">
    <location>
        <begin position="178"/>
        <end position="199"/>
    </location>
</feature>
<dbReference type="Proteomes" id="UP000694865">
    <property type="component" value="Unplaced"/>
</dbReference>
<keyword evidence="4" id="KW-1185">Reference proteome</keyword>
<dbReference type="PANTHER" id="PTHR11360:SF284">
    <property type="entry name" value="EG:103B4.3 PROTEIN-RELATED"/>
    <property type="match status" value="1"/>
</dbReference>
<keyword evidence="2" id="KW-0472">Membrane</keyword>
<feature type="domain" description="Major facilitator superfamily (MFS) profile" evidence="3">
    <location>
        <begin position="23"/>
        <end position="574"/>
    </location>
</feature>
<keyword evidence="2" id="KW-1133">Transmembrane helix</keyword>
<dbReference type="InterPro" id="IPR011701">
    <property type="entry name" value="MFS"/>
</dbReference>
<feature type="transmembrane region" description="Helical" evidence="2">
    <location>
        <begin position="389"/>
        <end position="408"/>
    </location>
</feature>
<keyword evidence="2" id="KW-0812">Transmembrane</keyword>
<accession>A0ABM0GIL9</accession>
<gene>
    <name evidence="5" type="primary">LOC100376551</name>
</gene>
<evidence type="ECO:0000313" key="5">
    <source>
        <dbReference type="RefSeq" id="XP_002730659.2"/>
    </source>
</evidence>
<evidence type="ECO:0000259" key="3">
    <source>
        <dbReference type="PROSITE" id="PS50850"/>
    </source>
</evidence>
<feature type="transmembrane region" description="Helical" evidence="2">
    <location>
        <begin position="60"/>
        <end position="81"/>
    </location>
</feature>
<dbReference type="Pfam" id="PF07690">
    <property type="entry name" value="MFS_1"/>
    <property type="match status" value="2"/>
</dbReference>
<feature type="transmembrane region" description="Helical" evidence="2">
    <location>
        <begin position="553"/>
        <end position="574"/>
    </location>
</feature>
<dbReference type="CDD" id="cd17352">
    <property type="entry name" value="MFS_MCT_SLC16"/>
    <property type="match status" value="1"/>
</dbReference>